<name>A0A5E4LPQ0_9ARCH</name>
<protein>
    <submittedName>
        <fullName evidence="2">Uncharacterized protein</fullName>
    </submittedName>
</protein>
<evidence type="ECO:0000313" key="3">
    <source>
        <dbReference type="Proteomes" id="UP000789941"/>
    </source>
</evidence>
<keyword evidence="1" id="KW-1133">Transmembrane helix</keyword>
<organism evidence="2 3">
    <name type="scientific">Candidatus Bilamarchaeum dharawalense</name>
    <dbReference type="NCBI Taxonomy" id="2885759"/>
    <lineage>
        <taxon>Archaea</taxon>
        <taxon>Candidatus Micrarchaeota</taxon>
        <taxon>Candidatus Micrarchaeia</taxon>
        <taxon>Candidatus Anstonellales</taxon>
        <taxon>Candidatus Bilamarchaeaceae</taxon>
        <taxon>Candidatus Bilamarchaeum</taxon>
    </lineage>
</organism>
<feature type="transmembrane region" description="Helical" evidence="1">
    <location>
        <begin position="12"/>
        <end position="37"/>
    </location>
</feature>
<keyword evidence="1" id="KW-0472">Membrane</keyword>
<evidence type="ECO:0000256" key="1">
    <source>
        <dbReference type="SAM" id="Phobius"/>
    </source>
</evidence>
<evidence type="ECO:0000313" key="2">
    <source>
        <dbReference type="EMBL" id="VVC03521.1"/>
    </source>
</evidence>
<dbReference type="EMBL" id="CABMJJ010000007">
    <property type="protein sequence ID" value="VVC03521.1"/>
    <property type="molecule type" value="Genomic_DNA"/>
</dbReference>
<gene>
    <name evidence="2" type="ORF">LFW2832_00418</name>
</gene>
<dbReference type="AlphaFoldDB" id="A0A5E4LPQ0"/>
<comment type="caution">
    <text evidence="2">The sequence shown here is derived from an EMBL/GenBank/DDBJ whole genome shotgun (WGS) entry which is preliminary data.</text>
</comment>
<sequence length="234" mass="25512">MRAFIFSLDAFVAFTLALVVIYSLIFFSSVPSAYYYLLTQAHYLTRDVLYSLSTTRCSTLYSPCSNAGTSVLDNIAFPEAATFPENLIQDTVGSMVPNQFGYAIEVSKDMGQTWLVAYNTSAKPSDPHAKTTRKLQVSTQIMVFNYPDTLKKMGKTPYNYNSCGFGAGWVEGVPGSDGSTWTNWGEITCGLLQINGSSPGSNGTIIGNTPPENLLHGDLVPSTDVRVVKFTVFI</sequence>
<reference evidence="2 3" key="1">
    <citation type="submission" date="2019-08" db="EMBL/GenBank/DDBJ databases">
        <authorList>
            <person name="Vazquez-Campos X."/>
        </authorList>
    </citation>
    <scope>NUCLEOTIDE SEQUENCE [LARGE SCALE GENOMIC DNA]</scope>
    <source>
        <strain evidence="2">LFW-283_2</strain>
    </source>
</reference>
<accession>A0A5E4LPQ0</accession>
<proteinExistence type="predicted"/>
<keyword evidence="1" id="KW-0812">Transmembrane</keyword>
<dbReference type="Proteomes" id="UP000789941">
    <property type="component" value="Unassembled WGS sequence"/>
</dbReference>